<dbReference type="InterPro" id="IPR052586">
    <property type="entry name" value="ASCC2"/>
</dbReference>
<accession>A0A812TDS9</accession>
<proteinExistence type="predicted"/>
<dbReference type="PANTHER" id="PTHR21494">
    <property type="entry name" value="ACTIVATING SIGNAL COINTEGRATOR 1 COMPLEX SUBUNIT 2 ASC-1 COMPLEX SUBUNIT P100"/>
    <property type="match status" value="1"/>
</dbReference>
<dbReference type="InterPro" id="IPR009060">
    <property type="entry name" value="UBA-like_sf"/>
</dbReference>
<dbReference type="OrthoDB" id="438785at2759"/>
<reference evidence="2" key="1">
    <citation type="submission" date="2021-02" db="EMBL/GenBank/DDBJ databases">
        <authorList>
            <person name="Dougan E. K."/>
            <person name="Rhodes N."/>
            <person name="Thang M."/>
            <person name="Chan C."/>
        </authorList>
    </citation>
    <scope>NUCLEOTIDE SEQUENCE</scope>
</reference>
<feature type="region of interest" description="Disordered" evidence="1">
    <location>
        <begin position="355"/>
        <end position="390"/>
    </location>
</feature>
<feature type="compositionally biased region" description="Low complexity" evidence="1">
    <location>
        <begin position="367"/>
        <end position="387"/>
    </location>
</feature>
<dbReference type="CDD" id="cd14364">
    <property type="entry name" value="CUE_ASCC2"/>
    <property type="match status" value="1"/>
</dbReference>
<comment type="caution">
    <text evidence="2">The sequence shown here is derived from an EMBL/GenBank/DDBJ whole genome shotgun (WGS) entry which is preliminary data.</text>
</comment>
<feature type="compositionally biased region" description="Basic and acidic residues" evidence="1">
    <location>
        <begin position="500"/>
        <end position="510"/>
    </location>
</feature>
<dbReference type="EMBL" id="CAJNDS010002536">
    <property type="protein sequence ID" value="CAE7516311.1"/>
    <property type="molecule type" value="Genomic_DNA"/>
</dbReference>
<organism evidence="2 3">
    <name type="scientific">Symbiodinium natans</name>
    <dbReference type="NCBI Taxonomy" id="878477"/>
    <lineage>
        <taxon>Eukaryota</taxon>
        <taxon>Sar</taxon>
        <taxon>Alveolata</taxon>
        <taxon>Dinophyceae</taxon>
        <taxon>Suessiales</taxon>
        <taxon>Symbiodiniaceae</taxon>
        <taxon>Symbiodinium</taxon>
    </lineage>
</organism>
<dbReference type="AlphaFoldDB" id="A0A812TDS9"/>
<dbReference type="SUPFAM" id="SSF46934">
    <property type="entry name" value="UBA-like"/>
    <property type="match status" value="1"/>
</dbReference>
<dbReference type="PANTHER" id="PTHR21494:SF0">
    <property type="entry name" value="ACTIVATING SIGNAL COINTEGRATOR 1 COMPLEX SUBUNIT 2"/>
    <property type="match status" value="1"/>
</dbReference>
<protein>
    <submittedName>
        <fullName evidence="2">ASCC2 protein</fullName>
    </submittedName>
</protein>
<keyword evidence="3" id="KW-1185">Reference proteome</keyword>
<evidence type="ECO:0000313" key="3">
    <source>
        <dbReference type="Proteomes" id="UP000604046"/>
    </source>
</evidence>
<dbReference type="Proteomes" id="UP000604046">
    <property type="component" value="Unassembled WGS sequence"/>
</dbReference>
<evidence type="ECO:0000313" key="2">
    <source>
        <dbReference type="EMBL" id="CAE7516311.1"/>
    </source>
</evidence>
<evidence type="ECO:0000256" key="1">
    <source>
        <dbReference type="SAM" id="MobiDB-lite"/>
    </source>
</evidence>
<gene>
    <name evidence="2" type="primary">ASCC2</name>
    <name evidence="2" type="ORF">SNAT2548_LOCUS28900</name>
</gene>
<dbReference type="GO" id="GO:0043130">
    <property type="term" value="F:ubiquitin binding"/>
    <property type="evidence" value="ECO:0007669"/>
    <property type="project" value="TreeGrafter"/>
</dbReference>
<dbReference type="InterPro" id="IPR041800">
    <property type="entry name" value="ASCC2_CUE"/>
</dbReference>
<name>A0A812TDS9_9DINO</name>
<sequence length="526" mass="57644">MPTDNVAESDLPDDIDLSLRLKYLETLNEKLEKLLRSKFHVFWSQVIFDQSVSRFVDSYLRFCLRAHDLEGLEDSGASAEEQAVTKEVSRRMLQLLVRLSRPQESPSDYLSQDKFAQVILESQVFDVPKIIDICVIYGDANRSTVTKIVHSAFRCQPLFKEDFRSVVQHMLDGLLQCCAPLQFAARGQALSDQDLSVNECLSFLPDMLSCFNAIFCFFPEDCVDKLMGGSLKVDGASGSTTAVPLADLMVLLHDAVSALRSKSSDGKTQLDSIIKLLSRLLTCVLGFRMAPRHGANAFGDLVSWLVEHSERTELIQDLSRNGLDNIAMEWIASGLVDDTQLDYLDDVCGAPLLPKEARHRRRPMPKAAASGAQAASSSSARPESSASTDRAKIREVREVVGNDYGEGFILQCLLHYGGSVPQVVGAILDGSLPPQLSALPTTLAIGAEPTAAAPSAEVGLSAEDKKRVLGQACDGLCAWPSLRLGSEGCSRLQQGLGGAWKEKKAREEQTKGVLVRGRKRKRERES</sequence>
<feature type="compositionally biased region" description="Basic residues" evidence="1">
    <location>
        <begin position="516"/>
        <end position="526"/>
    </location>
</feature>
<feature type="region of interest" description="Disordered" evidence="1">
    <location>
        <begin position="497"/>
        <end position="526"/>
    </location>
</feature>
<dbReference type="Gene3D" id="1.10.8.10">
    <property type="entry name" value="DNA helicase RuvA subunit, C-terminal domain"/>
    <property type="match status" value="1"/>
</dbReference>